<dbReference type="EMBL" id="QEOP01000001">
    <property type="protein sequence ID" value="PVZ95756.1"/>
    <property type="molecule type" value="Genomic_DNA"/>
</dbReference>
<comment type="caution">
    <text evidence="2">The sequence shown here is derived from an EMBL/GenBank/DDBJ whole genome shotgun (WGS) entry which is preliminary data.</text>
</comment>
<accession>A0A2V1HT21</accession>
<name>A0A2V1HT21_9MICO</name>
<evidence type="ECO:0000313" key="2">
    <source>
        <dbReference type="EMBL" id="PVZ95756.1"/>
    </source>
</evidence>
<evidence type="ECO:0000313" key="3">
    <source>
        <dbReference type="Proteomes" id="UP000244893"/>
    </source>
</evidence>
<sequence>MSGVPPVRTLVLTGGTDPFVDPWHPFAETSRRIADIARSRGHEVEVSGDIAQRLADLGDVDLLIVNAPAPADAIDPDLLEAGERFLAAHLAAGRPVAGFHSGMTGLLGLGLWNRVIGARWIADVSGHPPLGDATIDVRDSPISEGPSSIDLFDEKYSFLEIDGPLTVVASHEYEGAVHPVVWLREWDGSRVFADALAHDARSFDSPEHVRIVERALDWLVEG</sequence>
<proteinExistence type="predicted"/>
<protein>
    <submittedName>
        <fullName evidence="2">ThuA domain-containing protein</fullName>
    </submittedName>
</protein>
<dbReference type="AlphaFoldDB" id="A0A2V1HT21"/>
<dbReference type="Proteomes" id="UP000244893">
    <property type="component" value="Unassembled WGS sequence"/>
</dbReference>
<keyword evidence="3" id="KW-1185">Reference proteome</keyword>
<reference evidence="2 3" key="1">
    <citation type="submission" date="2018-05" db="EMBL/GenBank/DDBJ databases">
        <title>Amnibacterium sp. M8JJ-5, whole genome shotgun sequence.</title>
        <authorList>
            <person name="Tuo L."/>
        </authorList>
    </citation>
    <scope>NUCLEOTIDE SEQUENCE [LARGE SCALE GENOMIC DNA]</scope>
    <source>
        <strain evidence="2 3">M8JJ-5</strain>
    </source>
</reference>
<dbReference type="InterPro" id="IPR029062">
    <property type="entry name" value="Class_I_gatase-like"/>
</dbReference>
<organism evidence="2 3">
    <name type="scientific">Amnibacterium flavum</name>
    <dbReference type="NCBI Taxonomy" id="2173173"/>
    <lineage>
        <taxon>Bacteria</taxon>
        <taxon>Bacillati</taxon>
        <taxon>Actinomycetota</taxon>
        <taxon>Actinomycetes</taxon>
        <taxon>Micrococcales</taxon>
        <taxon>Microbacteriaceae</taxon>
        <taxon>Amnibacterium</taxon>
    </lineage>
</organism>
<dbReference type="Gene3D" id="3.40.50.880">
    <property type="match status" value="1"/>
</dbReference>
<dbReference type="Pfam" id="PF06283">
    <property type="entry name" value="ThuA"/>
    <property type="match status" value="1"/>
</dbReference>
<dbReference type="InterPro" id="IPR029010">
    <property type="entry name" value="ThuA-like"/>
</dbReference>
<evidence type="ECO:0000259" key="1">
    <source>
        <dbReference type="Pfam" id="PF06283"/>
    </source>
</evidence>
<gene>
    <name evidence="2" type="ORF">DDQ50_04565</name>
</gene>
<dbReference type="SUPFAM" id="SSF52317">
    <property type="entry name" value="Class I glutamine amidotransferase-like"/>
    <property type="match status" value="1"/>
</dbReference>
<dbReference type="CDD" id="cd01653">
    <property type="entry name" value="GATase1"/>
    <property type="match status" value="1"/>
</dbReference>
<feature type="domain" description="ThuA-like" evidence="1">
    <location>
        <begin position="28"/>
        <end position="218"/>
    </location>
</feature>